<protein>
    <submittedName>
        <fullName evidence="2">Uncharacterized protein</fullName>
    </submittedName>
</protein>
<name>A0A179EWK9_METCM</name>
<keyword evidence="3" id="KW-1185">Reference proteome</keyword>
<organism evidence="2 3">
    <name type="scientific">Pochonia chlamydosporia 170</name>
    <dbReference type="NCBI Taxonomy" id="1380566"/>
    <lineage>
        <taxon>Eukaryota</taxon>
        <taxon>Fungi</taxon>
        <taxon>Dikarya</taxon>
        <taxon>Ascomycota</taxon>
        <taxon>Pezizomycotina</taxon>
        <taxon>Sordariomycetes</taxon>
        <taxon>Hypocreomycetidae</taxon>
        <taxon>Hypocreales</taxon>
        <taxon>Clavicipitaceae</taxon>
        <taxon>Pochonia</taxon>
    </lineage>
</organism>
<evidence type="ECO:0000256" key="1">
    <source>
        <dbReference type="SAM" id="MobiDB-lite"/>
    </source>
</evidence>
<sequence>MRLPRRNLPKVSKNEGNYEVVDDTVNGSSRRQMDNWNLNTYGFKNNRRDAPEDLPPGLDESGPPGLVVSTAEEAVVSPTSSTSTTYSSSQSTVTETSQTMTTSATDGGFSTTTLFSTKTTPTAVLVPEITHSKPSESTYQFVTSHEAPTSATLNLKSSVTMVRTTPEMIVSRTPGLQTTSSIPTKVVYSKVASSIMNMPSWIDDSSTTIEDTSSGAPTPTKAAGDVNNDGIETFVLIWFGGRVPTPHVPKQGSRTTVYHVEHSQECP</sequence>
<feature type="region of interest" description="Disordered" evidence="1">
    <location>
        <begin position="207"/>
        <end position="226"/>
    </location>
</feature>
<dbReference type="AlphaFoldDB" id="A0A179EWK9"/>
<gene>
    <name evidence="2" type="ORF">VFPPC_12357</name>
</gene>
<accession>A0A179EWK9</accession>
<feature type="compositionally biased region" description="Low complexity" evidence="1">
    <location>
        <begin position="77"/>
        <end position="105"/>
    </location>
</feature>
<dbReference type="GeneID" id="28854261"/>
<proteinExistence type="predicted"/>
<dbReference type="KEGG" id="pchm:VFPPC_12357"/>
<feature type="region of interest" description="Disordered" evidence="1">
    <location>
        <begin position="1"/>
        <end position="105"/>
    </location>
</feature>
<dbReference type="EMBL" id="LSBJ02000008">
    <property type="protein sequence ID" value="OAQ57542.1"/>
    <property type="molecule type" value="Genomic_DNA"/>
</dbReference>
<evidence type="ECO:0000313" key="2">
    <source>
        <dbReference type="EMBL" id="OAQ57542.1"/>
    </source>
</evidence>
<reference evidence="2 3" key="1">
    <citation type="journal article" date="2016" name="PLoS Pathog.">
        <title>Biosynthesis of antibiotic leucinostatins in bio-control fungus Purpureocillium lilacinum and their inhibition on phytophthora revealed by genome mining.</title>
        <authorList>
            <person name="Wang G."/>
            <person name="Liu Z."/>
            <person name="Lin R."/>
            <person name="Li E."/>
            <person name="Mao Z."/>
            <person name="Ling J."/>
            <person name="Yang Y."/>
            <person name="Yin W.B."/>
            <person name="Xie B."/>
        </authorList>
    </citation>
    <scope>NUCLEOTIDE SEQUENCE [LARGE SCALE GENOMIC DNA]</scope>
    <source>
        <strain evidence="2">170</strain>
    </source>
</reference>
<feature type="compositionally biased region" description="Polar residues" evidence="1">
    <location>
        <begin position="25"/>
        <end position="43"/>
    </location>
</feature>
<evidence type="ECO:0000313" key="3">
    <source>
        <dbReference type="Proteomes" id="UP000078397"/>
    </source>
</evidence>
<dbReference type="RefSeq" id="XP_018135854.1">
    <property type="nucleotide sequence ID" value="XM_018290267.1"/>
</dbReference>
<dbReference type="Proteomes" id="UP000078397">
    <property type="component" value="Unassembled WGS sequence"/>
</dbReference>
<comment type="caution">
    <text evidence="2">The sequence shown here is derived from an EMBL/GenBank/DDBJ whole genome shotgun (WGS) entry which is preliminary data.</text>
</comment>